<dbReference type="EMBL" id="FQVT01000011">
    <property type="protein sequence ID" value="SHG40433.1"/>
    <property type="molecule type" value="Genomic_DNA"/>
</dbReference>
<organism evidence="3 4">
    <name type="scientific">Salegentibacter echinorum</name>
    <dbReference type="NCBI Taxonomy" id="1073325"/>
    <lineage>
        <taxon>Bacteria</taxon>
        <taxon>Pseudomonadati</taxon>
        <taxon>Bacteroidota</taxon>
        <taxon>Flavobacteriia</taxon>
        <taxon>Flavobacteriales</taxon>
        <taxon>Flavobacteriaceae</taxon>
        <taxon>Salegentibacter</taxon>
    </lineage>
</organism>
<dbReference type="SUPFAM" id="SSF52172">
    <property type="entry name" value="CheY-like"/>
    <property type="match status" value="1"/>
</dbReference>
<feature type="domain" description="Response regulatory" evidence="2">
    <location>
        <begin position="3"/>
        <end position="121"/>
    </location>
</feature>
<name>A0A1M5JK71_SALEC</name>
<dbReference type="PANTHER" id="PTHR44520">
    <property type="entry name" value="RESPONSE REGULATOR RCP1-RELATED"/>
    <property type="match status" value="1"/>
</dbReference>
<evidence type="ECO:0000313" key="4">
    <source>
        <dbReference type="Proteomes" id="UP000183945"/>
    </source>
</evidence>
<protein>
    <submittedName>
        <fullName evidence="3">Response regulator receiver domain-containing protein</fullName>
    </submittedName>
</protein>
<reference evidence="4" key="1">
    <citation type="submission" date="2016-11" db="EMBL/GenBank/DDBJ databases">
        <authorList>
            <person name="Varghese N."/>
            <person name="Submissions S."/>
        </authorList>
    </citation>
    <scope>NUCLEOTIDE SEQUENCE [LARGE SCALE GENOMIC DNA]</scope>
    <source>
        <strain evidence="4">DSM 24579</strain>
    </source>
</reference>
<evidence type="ECO:0000313" key="3">
    <source>
        <dbReference type="EMBL" id="SHG40433.1"/>
    </source>
</evidence>
<dbReference type="PANTHER" id="PTHR44520:SF2">
    <property type="entry name" value="RESPONSE REGULATOR RCP1"/>
    <property type="match status" value="1"/>
</dbReference>
<proteinExistence type="predicted"/>
<dbReference type="InterPro" id="IPR001789">
    <property type="entry name" value="Sig_transdc_resp-reg_receiver"/>
</dbReference>
<keyword evidence="1" id="KW-0597">Phosphoprotein</keyword>
<evidence type="ECO:0000259" key="2">
    <source>
        <dbReference type="PROSITE" id="PS50110"/>
    </source>
</evidence>
<sequence>MKQILLIDDDPITNYINQCTIKKKFPNTEILIFEKSNEALNYLERYTENTYLIFLDLNIPIMDGWELLDKILEKRNKLKVKINILSSSVDSADINRAKEYKIVSSYLIKPMKFKDLDKIVF</sequence>
<dbReference type="STRING" id="1073325.SAMN05444483_11129"/>
<dbReference type="Pfam" id="PF00072">
    <property type="entry name" value="Response_reg"/>
    <property type="match status" value="1"/>
</dbReference>
<dbReference type="AlphaFoldDB" id="A0A1M5JK71"/>
<keyword evidence="4" id="KW-1185">Reference proteome</keyword>
<dbReference type="PROSITE" id="PS50110">
    <property type="entry name" value="RESPONSE_REGULATORY"/>
    <property type="match status" value="1"/>
</dbReference>
<dbReference type="Proteomes" id="UP000183945">
    <property type="component" value="Unassembled WGS sequence"/>
</dbReference>
<dbReference type="GO" id="GO:0000160">
    <property type="term" value="P:phosphorelay signal transduction system"/>
    <property type="evidence" value="ECO:0007669"/>
    <property type="project" value="InterPro"/>
</dbReference>
<dbReference type="SMART" id="SM00448">
    <property type="entry name" value="REC"/>
    <property type="match status" value="1"/>
</dbReference>
<accession>A0A1M5JK71</accession>
<feature type="modified residue" description="4-aspartylphosphate" evidence="1">
    <location>
        <position position="56"/>
    </location>
</feature>
<evidence type="ECO:0000256" key="1">
    <source>
        <dbReference type="PROSITE-ProRule" id="PRU00169"/>
    </source>
</evidence>
<dbReference type="Gene3D" id="3.40.50.2300">
    <property type="match status" value="1"/>
</dbReference>
<dbReference type="InterPro" id="IPR011006">
    <property type="entry name" value="CheY-like_superfamily"/>
</dbReference>
<dbReference type="OrthoDB" id="673128at2"/>
<dbReference type="RefSeq" id="WP_072880662.1">
    <property type="nucleotide sequence ID" value="NZ_FQVT01000011.1"/>
</dbReference>
<dbReference type="InterPro" id="IPR052893">
    <property type="entry name" value="TCS_response_regulator"/>
</dbReference>
<gene>
    <name evidence="3" type="ORF">SAMN05444483_11129</name>
</gene>